<keyword evidence="1" id="KW-0812">Transmembrane</keyword>
<dbReference type="Proteomes" id="UP000016424">
    <property type="component" value="Unassembled WGS sequence"/>
</dbReference>
<protein>
    <submittedName>
        <fullName evidence="2">Uncharacterized protein</fullName>
    </submittedName>
</protein>
<evidence type="ECO:0000313" key="2">
    <source>
        <dbReference type="EMBL" id="GAD12457.1"/>
    </source>
</evidence>
<dbReference type="EMBL" id="BASG01000003">
    <property type="protein sequence ID" value="GAD12457.1"/>
    <property type="molecule type" value="Genomic_DNA"/>
</dbReference>
<dbReference type="AlphaFoldDB" id="U2X1Y5"/>
<accession>U2X1Y5</accession>
<evidence type="ECO:0000256" key="1">
    <source>
        <dbReference type="SAM" id="Phobius"/>
    </source>
</evidence>
<gene>
    <name evidence="2" type="ORF">GBL_0674</name>
</gene>
<evidence type="ECO:0000313" key="3">
    <source>
        <dbReference type="Proteomes" id="UP000016424"/>
    </source>
</evidence>
<reference evidence="3" key="1">
    <citation type="journal article" date="2013" name="Genome">
        <title>Draft Genome Sequence of Geobacillus kaustophilus GBlys, a Lysogenic Strain with Bacteriophage phiOH2.</title>
        <authorList>
            <person name="Doi K."/>
            <person name="Mori K."/>
            <person name="Martono H."/>
            <person name="Nagayoshi Y."/>
            <person name="Fujino Y."/>
            <person name="Tashiro K."/>
            <person name="Kuhara S."/>
            <person name="Ohshima T."/>
        </authorList>
    </citation>
    <scope>NUCLEOTIDE SEQUENCE [LARGE SCALE GENOMIC DNA]</scope>
    <source>
        <strain evidence="3">GBlys</strain>
    </source>
</reference>
<proteinExistence type="predicted"/>
<keyword evidence="1" id="KW-1133">Transmembrane helix</keyword>
<name>U2X1Y5_GEOKU</name>
<comment type="caution">
    <text evidence="2">The sequence shown here is derived from an EMBL/GenBank/DDBJ whole genome shotgun (WGS) entry which is preliminary data.</text>
</comment>
<feature type="transmembrane region" description="Helical" evidence="1">
    <location>
        <begin position="20"/>
        <end position="38"/>
    </location>
</feature>
<sequence length="40" mass="4754">MKDEEPHFFREPAFVHRPSVSAVFWPFVLLFFLSGVLMNQ</sequence>
<keyword evidence="1" id="KW-0472">Membrane</keyword>
<organism evidence="2 3">
    <name type="scientific">Geobacillus kaustophilus GBlys</name>
    <dbReference type="NCBI Taxonomy" id="1337888"/>
    <lineage>
        <taxon>Bacteria</taxon>
        <taxon>Bacillati</taxon>
        <taxon>Bacillota</taxon>
        <taxon>Bacilli</taxon>
        <taxon>Bacillales</taxon>
        <taxon>Anoxybacillaceae</taxon>
        <taxon>Geobacillus</taxon>
        <taxon>Geobacillus thermoleovorans group</taxon>
    </lineage>
</organism>